<feature type="compositionally biased region" description="Acidic residues" evidence="2">
    <location>
        <begin position="346"/>
        <end position="357"/>
    </location>
</feature>
<feature type="compositionally biased region" description="Basic and acidic residues" evidence="2">
    <location>
        <begin position="403"/>
        <end position="417"/>
    </location>
</feature>
<organism evidence="3 4">
    <name type="scientific">Caenorhabditis auriculariae</name>
    <dbReference type="NCBI Taxonomy" id="2777116"/>
    <lineage>
        <taxon>Eukaryota</taxon>
        <taxon>Metazoa</taxon>
        <taxon>Ecdysozoa</taxon>
        <taxon>Nematoda</taxon>
        <taxon>Chromadorea</taxon>
        <taxon>Rhabditida</taxon>
        <taxon>Rhabditina</taxon>
        <taxon>Rhabditomorpha</taxon>
        <taxon>Rhabditoidea</taxon>
        <taxon>Rhabditidae</taxon>
        <taxon>Peloderinae</taxon>
        <taxon>Caenorhabditis</taxon>
    </lineage>
</organism>
<feature type="region of interest" description="Disordered" evidence="2">
    <location>
        <begin position="306"/>
        <end position="430"/>
    </location>
</feature>
<evidence type="ECO:0000256" key="1">
    <source>
        <dbReference type="SAM" id="Coils"/>
    </source>
</evidence>
<proteinExistence type="predicted"/>
<dbReference type="EMBL" id="CAJGYM010000001">
    <property type="protein sequence ID" value="CAD6184815.1"/>
    <property type="molecule type" value="Genomic_DNA"/>
</dbReference>
<keyword evidence="1" id="KW-0175">Coiled coil</keyword>
<reference evidence="3" key="1">
    <citation type="submission" date="2020-10" db="EMBL/GenBank/DDBJ databases">
        <authorList>
            <person name="Kikuchi T."/>
        </authorList>
    </citation>
    <scope>NUCLEOTIDE SEQUENCE</scope>
    <source>
        <strain evidence="3">NKZ352</strain>
    </source>
</reference>
<evidence type="ECO:0000313" key="4">
    <source>
        <dbReference type="Proteomes" id="UP000835052"/>
    </source>
</evidence>
<feature type="coiled-coil region" evidence="1">
    <location>
        <begin position="118"/>
        <end position="152"/>
    </location>
</feature>
<feature type="compositionally biased region" description="Acidic residues" evidence="2">
    <location>
        <begin position="418"/>
        <end position="429"/>
    </location>
</feature>
<evidence type="ECO:0000256" key="2">
    <source>
        <dbReference type="SAM" id="MobiDB-lite"/>
    </source>
</evidence>
<feature type="compositionally biased region" description="Basic and acidic residues" evidence="2">
    <location>
        <begin position="383"/>
        <end position="392"/>
    </location>
</feature>
<keyword evidence="4" id="KW-1185">Reference proteome</keyword>
<gene>
    <name evidence="3" type="ORF">CAUJ_LOCUS734</name>
</gene>
<dbReference type="AlphaFoldDB" id="A0A8S1GMV5"/>
<feature type="compositionally biased region" description="Basic and acidic residues" evidence="2">
    <location>
        <begin position="334"/>
        <end position="345"/>
    </location>
</feature>
<evidence type="ECO:0000313" key="3">
    <source>
        <dbReference type="EMBL" id="CAD6184815.1"/>
    </source>
</evidence>
<dbReference type="Proteomes" id="UP000835052">
    <property type="component" value="Unassembled WGS sequence"/>
</dbReference>
<protein>
    <submittedName>
        <fullName evidence="3">Uncharacterized protein</fullName>
    </submittedName>
</protein>
<accession>A0A8S1GMV5</accession>
<feature type="coiled-coil region" evidence="1">
    <location>
        <begin position="31"/>
        <end position="58"/>
    </location>
</feature>
<feature type="compositionally biased region" description="Acidic residues" evidence="2">
    <location>
        <begin position="365"/>
        <end position="382"/>
    </location>
</feature>
<comment type="caution">
    <text evidence="3">The sequence shown here is derived from an EMBL/GenBank/DDBJ whole genome shotgun (WGS) entry which is preliminary data.</text>
</comment>
<feature type="region of interest" description="Disordered" evidence="2">
    <location>
        <begin position="449"/>
        <end position="474"/>
    </location>
</feature>
<feature type="compositionally biased region" description="Acidic residues" evidence="2">
    <location>
        <begin position="393"/>
        <end position="402"/>
    </location>
</feature>
<sequence>MAADISRTEVLKSLEIKTSKFIEQCHLLFELELSGEERKEVENALKVANNNIQKYNELKLKREQSEDTSKAVEKFLLAELPDGMKQSTNFSISEMSLNQTKGELASFELKIQRDFVTHRDLRNTMERKKSMLKFEKERVENRQQKDKSLNEEQRELLERISTNLDKSQCAIRVRMLKDEIAQVKIRNSVLTKQLDEKTVKCREVDASLKANKKTPIKNFFIDCAKSYVMHKKVQSRLKILQKSVSKLEEEISKNGSQRSLDDTIHFDCSFIQTANAKEIESKRLSSSSAVFDSKWRKQIEKEAVISEKRLEPETPRPEKTHRKDPPVNTSVQVKDLKSKPTREAQPEPEPEPEPEEDSPLRIDEEFGNEEADEPMEAQVEEVPEPHVEPQEERLEEGDDDDLERNVVKENEEVRPMEVDENEELTEDNADAAHTSFFNDLIRNVEKDVAAKAAKKAKQPNDGQEEPESLNSSMSEAILDISMNSQDPAGDILNAVESRLEGDDNDSQGKESNFSFTMFADNSDLGGAGDVFDFNFDAGPLDAGNDQPFVFSQGDNDNDPFNFGAKETGGSSFDFNFDMSSSGKSNDGGFLF</sequence>
<feature type="region of interest" description="Disordered" evidence="2">
    <location>
        <begin position="544"/>
        <end position="564"/>
    </location>
</feature>
<feature type="compositionally biased region" description="Basic and acidic residues" evidence="2">
    <location>
        <begin position="306"/>
        <end position="325"/>
    </location>
</feature>
<name>A0A8S1GMV5_9PELO</name>